<accession>A0A4Y2BNB6</accession>
<evidence type="ECO:0000313" key="2">
    <source>
        <dbReference type="EMBL" id="GBL93732.1"/>
    </source>
</evidence>
<organism evidence="2 3">
    <name type="scientific">Araneus ventricosus</name>
    <name type="common">Orbweaver spider</name>
    <name type="synonym">Epeira ventricosa</name>
    <dbReference type="NCBI Taxonomy" id="182803"/>
    <lineage>
        <taxon>Eukaryota</taxon>
        <taxon>Metazoa</taxon>
        <taxon>Ecdysozoa</taxon>
        <taxon>Arthropoda</taxon>
        <taxon>Chelicerata</taxon>
        <taxon>Arachnida</taxon>
        <taxon>Araneae</taxon>
        <taxon>Araneomorphae</taxon>
        <taxon>Entelegynae</taxon>
        <taxon>Araneoidea</taxon>
        <taxon>Araneidae</taxon>
        <taxon>Araneus</taxon>
    </lineage>
</organism>
<dbReference type="EMBL" id="BGPR01000096">
    <property type="protein sequence ID" value="GBL93732.1"/>
    <property type="molecule type" value="Genomic_DNA"/>
</dbReference>
<evidence type="ECO:0000313" key="3">
    <source>
        <dbReference type="Proteomes" id="UP000499080"/>
    </source>
</evidence>
<name>A0A4Y2BNB6_ARAVE</name>
<feature type="region of interest" description="Disordered" evidence="1">
    <location>
        <begin position="39"/>
        <end position="91"/>
    </location>
</feature>
<protein>
    <submittedName>
        <fullName evidence="2">Uncharacterized protein</fullName>
    </submittedName>
</protein>
<keyword evidence="3" id="KW-1185">Reference proteome</keyword>
<reference evidence="2 3" key="1">
    <citation type="journal article" date="2019" name="Sci. Rep.">
        <title>Orb-weaving spider Araneus ventricosus genome elucidates the spidroin gene catalogue.</title>
        <authorList>
            <person name="Kono N."/>
            <person name="Nakamura H."/>
            <person name="Ohtoshi R."/>
            <person name="Moran D.A.P."/>
            <person name="Shinohara A."/>
            <person name="Yoshida Y."/>
            <person name="Fujiwara M."/>
            <person name="Mori M."/>
            <person name="Tomita M."/>
            <person name="Arakawa K."/>
        </authorList>
    </citation>
    <scope>NUCLEOTIDE SEQUENCE [LARGE SCALE GENOMIC DNA]</scope>
</reference>
<comment type="caution">
    <text evidence="2">The sequence shown here is derived from an EMBL/GenBank/DDBJ whole genome shotgun (WGS) entry which is preliminary data.</text>
</comment>
<dbReference type="AlphaFoldDB" id="A0A4Y2BNB6"/>
<feature type="compositionally biased region" description="Polar residues" evidence="1">
    <location>
        <begin position="77"/>
        <end position="91"/>
    </location>
</feature>
<dbReference type="Proteomes" id="UP000499080">
    <property type="component" value="Unassembled WGS sequence"/>
</dbReference>
<evidence type="ECO:0000256" key="1">
    <source>
        <dbReference type="SAM" id="MobiDB-lite"/>
    </source>
</evidence>
<proteinExistence type="predicted"/>
<gene>
    <name evidence="2" type="ORF">AVEN_166773_1</name>
</gene>
<sequence>MPWATLTPDTPLCWCSVKVSESEIPANMSPPERVAVAWSQGPDPGAGGPQARIRRASGSGAHKTRRGQMPSRWCGATQPTPTQSTLLGLRH</sequence>